<gene>
    <name evidence="3" type="ORF">CLV71_114113</name>
</gene>
<evidence type="ECO:0000313" key="3">
    <source>
        <dbReference type="EMBL" id="TDV44204.1"/>
    </source>
</evidence>
<dbReference type="EMBL" id="SOCP01000014">
    <property type="protein sequence ID" value="TDV44204.1"/>
    <property type="molecule type" value="Genomic_DNA"/>
</dbReference>
<feature type="coiled-coil region" evidence="1">
    <location>
        <begin position="790"/>
        <end position="835"/>
    </location>
</feature>
<protein>
    <recommendedName>
        <fullName evidence="5">Chromosome segregation ATPase</fullName>
    </recommendedName>
</protein>
<evidence type="ECO:0000256" key="1">
    <source>
        <dbReference type="SAM" id="Coils"/>
    </source>
</evidence>
<feature type="region of interest" description="Disordered" evidence="2">
    <location>
        <begin position="966"/>
        <end position="986"/>
    </location>
</feature>
<sequence length="1448" mass="159306">MFRLRRFYLDSIGVADNRFSDLTVDLTDRAGEPADSIVWLRNGAGKTTMLSLLLALILPDRRDFLATRTKKRTLEDLVLGPDTSHVVAEWVDPIGQLLLTGAIYEWDNRTRPRDYNAAGKERLRRTWWCVSPDPTVEGSTLDDLPFTLRSKGNVNRDGFRAHVRGLAAQGVNAVVADQSIAEWHRALRERRFDPELFHYFTEVNAAEGGIDGLFSTIDSPGAFVRYLLRFTGDRQRMQPVRDLLAETAVEIAKRPTYLVEQDFCVQAQPRVSALGEAHEKVLTATSAHETRREIAAGYKRALLDAATAADAMRRIALTRHETIEAEHKEVRNTGDSARRRRDEYLRLAAEFRVRAAETALSATREQVTRLRLEVDAWVAVADLVSMTIAQAELEIREAALAAAAEGALPLVEALDHAKSVLATALDNAIAEAETALAECHRRLDSANAGKSAAERMRRAHHEEQVVLDSEQREHNRTVLRFTDATNAAVADGVLGEHERLDAAVTRLTRSELAAITSINGLVGEQRALVGAVEEAVGAQRVARTVTSRAVDRHRVVAGELAALETRAARIGDNARLRILLQADSIDLAESGDDAVALLHQAIAATDSTMVDVRAAKADDTRAVLALETTGLMPPRREVSEVVDALASAGFTAHSGWRYLAENVPIEEHRALIDELPEVVDGVIVYGDPADAAARIEVELDDVVVLSPATVFRNRREPRVVLGPVPARHDPAEAKSELGRRQERLAGRSQLLVRLEAQRRSDESLAGQIEAWVADLPTGGLVGLRRRVGIAADAVAKAKDAEQKADERLEELRERLAGVRERLADEQTSLARLTEQLRRTTHLDTENREEVEPANARLAAIPGLLQAAGEEEAAAKARYHEADELIEGLKDRIRELSARRREWSNSRAVLPRAEPGTELSVEAASAAVREAEFQLRERFPESELRRALLEAEGKVTRAADPWNRHTQPVRARASELAAGSVGSDRELRTEEAARVRADLDIANQKVGAAANEHVTAETELRNATPRGRLRHTEQVMDVANRVHAQRLASEANEEATRIQLRVGQLERDRDAAKGEAERARTRGGMLRDQADRLRDIEPAPAPTGTVPDDDEDIRAAVGDLAEALDKVRTAYQNAASVRSQRADALRTWADDDRFAAVAEDEHGQAVRRLRELFRGDQVIDRVGSRAGELTEDLAVRGRAIGQQLEQVEAHKKNVVQRLAELVDDALTVLRRASTLSELPAGIGPWEHQRFLVVEAQQRPSKEQVTLRVGELVDRMVSGGKIELDAVELLWRATEASVVEGFRATVLKPAPDQPTARTRVEDMRKWSGGENLTASLVLFCVMARLRAEQRTGAKAGNAGGVVPLDNPLGKANYLPFLDLQRRVADASGVQLVFWTGIGDLGAATAFPRIAAMHKRPSATRPGRAYVRSDPNSSFTGDQVVDVVTSVRHDP</sequence>
<dbReference type="RefSeq" id="WP_166664340.1">
    <property type="nucleotide sequence ID" value="NZ_SOCP01000014.1"/>
</dbReference>
<dbReference type="Proteomes" id="UP000294927">
    <property type="component" value="Unassembled WGS sequence"/>
</dbReference>
<name>A0A4R7V5V9_9PSEU</name>
<keyword evidence="1" id="KW-0175">Coiled coil</keyword>
<feature type="region of interest" description="Disordered" evidence="2">
    <location>
        <begin position="1067"/>
        <end position="1088"/>
    </location>
</feature>
<feature type="compositionally biased region" description="Basic and acidic residues" evidence="2">
    <location>
        <begin position="1067"/>
        <end position="1079"/>
    </location>
</feature>
<evidence type="ECO:0008006" key="5">
    <source>
        <dbReference type="Google" id="ProtNLM"/>
    </source>
</evidence>
<organism evidence="3 4">
    <name type="scientific">Actinophytocola oryzae</name>
    <dbReference type="NCBI Taxonomy" id="502181"/>
    <lineage>
        <taxon>Bacteria</taxon>
        <taxon>Bacillati</taxon>
        <taxon>Actinomycetota</taxon>
        <taxon>Actinomycetes</taxon>
        <taxon>Pseudonocardiales</taxon>
        <taxon>Pseudonocardiaceae</taxon>
    </lineage>
</organism>
<accession>A0A4R7V5V9</accession>
<feature type="coiled-coil region" evidence="1">
    <location>
        <begin position="878"/>
        <end position="905"/>
    </location>
</feature>
<proteinExistence type="predicted"/>
<evidence type="ECO:0000313" key="4">
    <source>
        <dbReference type="Proteomes" id="UP000294927"/>
    </source>
</evidence>
<reference evidence="3 4" key="1">
    <citation type="submission" date="2019-03" db="EMBL/GenBank/DDBJ databases">
        <title>Genomic Encyclopedia of Archaeal and Bacterial Type Strains, Phase II (KMG-II): from individual species to whole genera.</title>
        <authorList>
            <person name="Goeker M."/>
        </authorList>
    </citation>
    <scope>NUCLEOTIDE SEQUENCE [LARGE SCALE GENOMIC DNA]</scope>
    <source>
        <strain evidence="3 4">DSM 45499</strain>
    </source>
</reference>
<keyword evidence="4" id="KW-1185">Reference proteome</keyword>
<comment type="caution">
    <text evidence="3">The sequence shown here is derived from an EMBL/GenBank/DDBJ whole genome shotgun (WGS) entry which is preliminary data.</text>
</comment>
<evidence type="ECO:0000256" key="2">
    <source>
        <dbReference type="SAM" id="MobiDB-lite"/>
    </source>
</evidence>